<feature type="region of interest" description="Disordered" evidence="10">
    <location>
        <begin position="224"/>
        <end position="247"/>
    </location>
</feature>
<dbReference type="InterPro" id="IPR014729">
    <property type="entry name" value="Rossmann-like_a/b/a_fold"/>
</dbReference>
<dbReference type="RefSeq" id="WP_353650962.1">
    <property type="nucleotide sequence ID" value="NZ_CP159218.1"/>
</dbReference>
<accession>A0AAU8DVX5</accession>
<dbReference type="InterPro" id="IPR002305">
    <property type="entry name" value="aa-tRNA-synth_Ic"/>
</dbReference>
<dbReference type="Gene3D" id="3.40.50.620">
    <property type="entry name" value="HUPs"/>
    <property type="match status" value="1"/>
</dbReference>
<evidence type="ECO:0000256" key="2">
    <source>
        <dbReference type="ARBA" id="ARBA00013161"/>
    </source>
</evidence>
<evidence type="ECO:0000256" key="3">
    <source>
        <dbReference type="ARBA" id="ARBA00022598"/>
    </source>
</evidence>
<dbReference type="GO" id="GO:0006436">
    <property type="term" value="P:tryptophanyl-tRNA aminoacylation"/>
    <property type="evidence" value="ECO:0007669"/>
    <property type="project" value="UniProtKB-UniRule"/>
</dbReference>
<protein>
    <recommendedName>
        <fullName evidence="2 8">Tryptophan--tRNA ligase</fullName>
        <ecNumber evidence="2 8">6.1.1.2</ecNumber>
    </recommendedName>
</protein>
<dbReference type="GO" id="GO:0004830">
    <property type="term" value="F:tryptophan-tRNA ligase activity"/>
    <property type="evidence" value="ECO:0007669"/>
    <property type="project" value="UniProtKB-UniRule"/>
</dbReference>
<sequence length="366" mass="39331">MTIPSSITLDHRPSAAQRRRPDGGVGRPQADELDAAIASVHGRAARVLTGDRPTGELHLGHYFGTLRNRVALQDAGAELIIVIADYQVITDRDGVGPLRERVLGLVADYLACGVDPTKSTIFAHSAVAALHQLMLPFLSLVSDAELRRNPTVKEELAQSSRPLSGLLLTYPVHQAADILFCGTDLVPVGGDQVPHLELARTIARRFNDRYGEVFTEPRALLSPTPRLLGTDGHKMSKSRGNTIPLGASDDETLASVRRAATDSERYITYAPLRRPGVSSLLDLAAACEGSDPRLIAEEIGNGGAAALKQRTAEGINELLRPLRTRRADLIADPGQLSAVLRVGAGAARLTADERLATVRTVMQMDY</sequence>
<feature type="region of interest" description="Disordered" evidence="10">
    <location>
        <begin position="1"/>
        <end position="28"/>
    </location>
</feature>
<evidence type="ECO:0000256" key="8">
    <source>
        <dbReference type="NCBIfam" id="TIGR00233"/>
    </source>
</evidence>
<dbReference type="SUPFAM" id="SSF52374">
    <property type="entry name" value="Nucleotidylyl transferase"/>
    <property type="match status" value="1"/>
</dbReference>
<dbReference type="PANTHER" id="PTHR43766:SF1">
    <property type="entry name" value="TRYPTOPHAN--TRNA LIGASE, MITOCHONDRIAL"/>
    <property type="match status" value="1"/>
</dbReference>
<evidence type="ECO:0000256" key="5">
    <source>
        <dbReference type="ARBA" id="ARBA00022840"/>
    </source>
</evidence>
<dbReference type="CDD" id="cd00806">
    <property type="entry name" value="TrpRS_core"/>
    <property type="match status" value="1"/>
</dbReference>
<gene>
    <name evidence="11" type="primary">trpS</name>
    <name evidence="11" type="ORF">ABLG96_08765</name>
</gene>
<keyword evidence="7 9" id="KW-0030">Aminoacyl-tRNA synthetase</keyword>
<dbReference type="InterPro" id="IPR002306">
    <property type="entry name" value="Trp-tRNA-ligase"/>
</dbReference>
<evidence type="ECO:0000256" key="7">
    <source>
        <dbReference type="ARBA" id="ARBA00023146"/>
    </source>
</evidence>
<dbReference type="EMBL" id="CP159218">
    <property type="protein sequence ID" value="XCG65357.1"/>
    <property type="molecule type" value="Genomic_DNA"/>
</dbReference>
<proteinExistence type="inferred from homology"/>
<dbReference type="AlphaFoldDB" id="A0AAU8DVX5"/>
<keyword evidence="6 9" id="KW-0648">Protein biosynthesis</keyword>
<keyword evidence="3 9" id="KW-0436">Ligase</keyword>
<keyword evidence="5 9" id="KW-0067">ATP-binding</keyword>
<dbReference type="InterPro" id="IPR001412">
    <property type="entry name" value="aa-tRNA-synth_I_CS"/>
</dbReference>
<keyword evidence="4 9" id="KW-0547">Nucleotide-binding</keyword>
<dbReference type="EC" id="6.1.1.2" evidence="2 8"/>
<evidence type="ECO:0000256" key="4">
    <source>
        <dbReference type="ARBA" id="ARBA00022741"/>
    </source>
</evidence>
<dbReference type="NCBIfam" id="TIGR00233">
    <property type="entry name" value="trpS"/>
    <property type="match status" value="1"/>
</dbReference>
<dbReference type="GO" id="GO:0005524">
    <property type="term" value="F:ATP binding"/>
    <property type="evidence" value="ECO:0007669"/>
    <property type="project" value="UniProtKB-KW"/>
</dbReference>
<evidence type="ECO:0000256" key="10">
    <source>
        <dbReference type="SAM" id="MobiDB-lite"/>
    </source>
</evidence>
<name>A0AAU8DVX5_9ACTN</name>
<dbReference type="PANTHER" id="PTHR43766">
    <property type="entry name" value="TRYPTOPHAN--TRNA LIGASE, MITOCHONDRIAL"/>
    <property type="match status" value="1"/>
</dbReference>
<evidence type="ECO:0000256" key="9">
    <source>
        <dbReference type="RuleBase" id="RU363036"/>
    </source>
</evidence>
<dbReference type="GO" id="GO:0005737">
    <property type="term" value="C:cytoplasm"/>
    <property type="evidence" value="ECO:0007669"/>
    <property type="project" value="UniProtKB-UniRule"/>
</dbReference>
<dbReference type="PRINTS" id="PR01039">
    <property type="entry name" value="TRNASYNTHTRP"/>
</dbReference>
<dbReference type="Gene3D" id="1.10.240.10">
    <property type="entry name" value="Tyrosyl-Transfer RNA Synthetase"/>
    <property type="match status" value="1"/>
</dbReference>
<dbReference type="PROSITE" id="PS00178">
    <property type="entry name" value="AA_TRNA_LIGASE_I"/>
    <property type="match status" value="1"/>
</dbReference>
<organism evidence="11">
    <name type="scientific">Nakamurella sp. A5-74</name>
    <dbReference type="NCBI Taxonomy" id="3158264"/>
    <lineage>
        <taxon>Bacteria</taxon>
        <taxon>Bacillati</taxon>
        <taxon>Actinomycetota</taxon>
        <taxon>Actinomycetes</taxon>
        <taxon>Nakamurellales</taxon>
        <taxon>Nakamurellaceae</taxon>
        <taxon>Nakamurella</taxon>
    </lineage>
</organism>
<comment type="similarity">
    <text evidence="1 9">Belongs to the class-I aminoacyl-tRNA synthetase family.</text>
</comment>
<dbReference type="InterPro" id="IPR050203">
    <property type="entry name" value="Trp-tRNA_synthetase"/>
</dbReference>
<evidence type="ECO:0000256" key="6">
    <source>
        <dbReference type="ARBA" id="ARBA00022917"/>
    </source>
</evidence>
<evidence type="ECO:0000313" key="11">
    <source>
        <dbReference type="EMBL" id="XCG65357.1"/>
    </source>
</evidence>
<dbReference type="Pfam" id="PF00579">
    <property type="entry name" value="tRNA-synt_1b"/>
    <property type="match status" value="1"/>
</dbReference>
<evidence type="ECO:0000256" key="1">
    <source>
        <dbReference type="ARBA" id="ARBA00005594"/>
    </source>
</evidence>
<reference evidence="11" key="1">
    <citation type="submission" date="2024-05" db="EMBL/GenBank/DDBJ databases">
        <authorList>
            <person name="Cai S.Y."/>
            <person name="Jin L.M."/>
            <person name="Li H.R."/>
        </authorList>
    </citation>
    <scope>NUCLEOTIDE SEQUENCE</scope>
    <source>
        <strain evidence="11">A5-74</strain>
    </source>
</reference>